<dbReference type="EMBL" id="RRYP01004409">
    <property type="protein sequence ID" value="TNV82885.1"/>
    <property type="molecule type" value="Genomic_DNA"/>
</dbReference>
<sequence>MSSCKRLALWAISMQAERALTLQVQVIQRWVFQLLILSAQYVINRKLLSLSQVFFNKLEGVNALFLIPYIHRLRCLNPTPSEVSDL</sequence>
<proteinExistence type="predicted"/>
<comment type="caution">
    <text evidence="1">The sequence shown here is derived from an EMBL/GenBank/DDBJ whole genome shotgun (WGS) entry which is preliminary data.</text>
</comment>
<name>A0A8J8NZ17_HALGN</name>
<keyword evidence="2" id="KW-1185">Reference proteome</keyword>
<protein>
    <submittedName>
        <fullName evidence="1">Uncharacterized protein</fullName>
    </submittedName>
</protein>
<evidence type="ECO:0000313" key="1">
    <source>
        <dbReference type="EMBL" id="TNV82885.1"/>
    </source>
</evidence>
<reference evidence="1" key="1">
    <citation type="submission" date="2019-06" db="EMBL/GenBank/DDBJ databases">
        <authorList>
            <person name="Zheng W."/>
        </authorList>
    </citation>
    <scope>NUCLEOTIDE SEQUENCE</scope>
    <source>
        <strain evidence="1">QDHG01</strain>
    </source>
</reference>
<accession>A0A8J8NZ17</accession>
<organism evidence="1 2">
    <name type="scientific">Halteria grandinella</name>
    <dbReference type="NCBI Taxonomy" id="5974"/>
    <lineage>
        <taxon>Eukaryota</taxon>
        <taxon>Sar</taxon>
        <taxon>Alveolata</taxon>
        <taxon>Ciliophora</taxon>
        <taxon>Intramacronucleata</taxon>
        <taxon>Spirotrichea</taxon>
        <taxon>Stichotrichia</taxon>
        <taxon>Sporadotrichida</taxon>
        <taxon>Halteriidae</taxon>
        <taxon>Halteria</taxon>
    </lineage>
</organism>
<dbReference type="AlphaFoldDB" id="A0A8J8NZ17"/>
<dbReference type="Proteomes" id="UP000785679">
    <property type="component" value="Unassembled WGS sequence"/>
</dbReference>
<gene>
    <name evidence="1" type="ORF">FGO68_gene14756</name>
</gene>
<evidence type="ECO:0000313" key="2">
    <source>
        <dbReference type="Proteomes" id="UP000785679"/>
    </source>
</evidence>